<comment type="caution">
    <text evidence="1">The sequence shown here is derived from an EMBL/GenBank/DDBJ whole genome shotgun (WGS) entry which is preliminary data.</text>
</comment>
<sequence>MNAYSKMSGSAAYTRSKSVDFKELLQSQHSDQWPNIPRLSVESTGWNIKALTEHCDDEINGERFGVVLRSSIATPSNSMKGFPLESKQKVRKYSAVKRVLAMGRSASVSERYCRIQDQSYTPEDHVDGEGIMVEETGSPMYPKPVQKQRQHKGGQIMKACKRFFNLK</sequence>
<keyword evidence="2" id="KW-1185">Reference proteome</keyword>
<evidence type="ECO:0000313" key="1">
    <source>
        <dbReference type="EMBL" id="KAI4375835.1"/>
    </source>
</evidence>
<name>A0ACB9RA89_9MYRT</name>
<dbReference type="EMBL" id="CM042883">
    <property type="protein sequence ID" value="KAI4375835.1"/>
    <property type="molecule type" value="Genomic_DNA"/>
</dbReference>
<evidence type="ECO:0000313" key="2">
    <source>
        <dbReference type="Proteomes" id="UP001057402"/>
    </source>
</evidence>
<accession>A0ACB9RA89</accession>
<gene>
    <name evidence="1" type="ORF">MLD38_013656</name>
</gene>
<dbReference type="Proteomes" id="UP001057402">
    <property type="component" value="Chromosome 4"/>
</dbReference>
<protein>
    <submittedName>
        <fullName evidence="1">Uncharacterized protein</fullName>
    </submittedName>
</protein>
<proteinExistence type="predicted"/>
<reference evidence="2" key="1">
    <citation type="journal article" date="2023" name="Front. Plant Sci.">
        <title>Chromosomal-level genome assembly of Melastoma candidum provides insights into trichome evolution.</title>
        <authorList>
            <person name="Zhong Y."/>
            <person name="Wu W."/>
            <person name="Sun C."/>
            <person name="Zou P."/>
            <person name="Liu Y."/>
            <person name="Dai S."/>
            <person name="Zhou R."/>
        </authorList>
    </citation>
    <scope>NUCLEOTIDE SEQUENCE [LARGE SCALE GENOMIC DNA]</scope>
</reference>
<organism evidence="1 2">
    <name type="scientific">Melastoma candidum</name>
    <dbReference type="NCBI Taxonomy" id="119954"/>
    <lineage>
        <taxon>Eukaryota</taxon>
        <taxon>Viridiplantae</taxon>
        <taxon>Streptophyta</taxon>
        <taxon>Embryophyta</taxon>
        <taxon>Tracheophyta</taxon>
        <taxon>Spermatophyta</taxon>
        <taxon>Magnoliopsida</taxon>
        <taxon>eudicotyledons</taxon>
        <taxon>Gunneridae</taxon>
        <taxon>Pentapetalae</taxon>
        <taxon>rosids</taxon>
        <taxon>malvids</taxon>
        <taxon>Myrtales</taxon>
        <taxon>Melastomataceae</taxon>
        <taxon>Melastomatoideae</taxon>
        <taxon>Melastomateae</taxon>
        <taxon>Melastoma</taxon>
    </lineage>
</organism>